<gene>
    <name evidence="1" type="ORF">NG799_08765</name>
</gene>
<evidence type="ECO:0000313" key="1">
    <source>
        <dbReference type="EMBL" id="MCT7966422.1"/>
    </source>
</evidence>
<keyword evidence="2" id="KW-1185">Reference proteome</keyword>
<comment type="caution">
    <text evidence="1">The sequence shown here is derived from an EMBL/GenBank/DDBJ whole genome shotgun (WGS) entry which is preliminary data.</text>
</comment>
<dbReference type="EMBL" id="JAMXFF010000010">
    <property type="protein sequence ID" value="MCT7966422.1"/>
    <property type="molecule type" value="Genomic_DNA"/>
</dbReference>
<sequence>MLAIDYSEQDARTPSRNFRVRQGDRRGIKALTCSSGAPTTACIYLNEGEDD</sequence>
<name>A0ABT2MPJ4_9CYAN</name>
<protein>
    <submittedName>
        <fullName evidence="1">Uncharacterized protein</fullName>
    </submittedName>
</protein>
<evidence type="ECO:0000313" key="2">
    <source>
        <dbReference type="Proteomes" id="UP001525890"/>
    </source>
</evidence>
<dbReference type="Proteomes" id="UP001525890">
    <property type="component" value="Unassembled WGS sequence"/>
</dbReference>
<accession>A0ABT2MPJ4</accession>
<organism evidence="1 2">
    <name type="scientific">Laspinema palackyanum D2a</name>
    <dbReference type="NCBI Taxonomy" id="2953684"/>
    <lineage>
        <taxon>Bacteria</taxon>
        <taxon>Bacillati</taxon>
        <taxon>Cyanobacteriota</taxon>
        <taxon>Cyanophyceae</taxon>
        <taxon>Oscillatoriophycideae</taxon>
        <taxon>Oscillatoriales</taxon>
        <taxon>Laspinemataceae</taxon>
        <taxon>Laspinema</taxon>
        <taxon>Laspinema palackyanum</taxon>
    </lineage>
</organism>
<proteinExistence type="predicted"/>
<dbReference type="RefSeq" id="WP_368006067.1">
    <property type="nucleotide sequence ID" value="NZ_JAMXFF010000010.1"/>
</dbReference>
<reference evidence="1 2" key="1">
    <citation type="journal article" date="2022" name="Front. Microbiol.">
        <title>High genomic differentiation and limited gene flow indicate recent cryptic speciation within the genus Laspinema (cyanobacteria).</title>
        <authorList>
            <person name="Stanojkovic A."/>
            <person name="Skoupy S."/>
            <person name="Skaloud P."/>
            <person name="Dvorak P."/>
        </authorList>
    </citation>
    <scope>NUCLEOTIDE SEQUENCE [LARGE SCALE GENOMIC DNA]</scope>
    <source>
        <strain evidence="1 2">D2a</strain>
    </source>
</reference>